<accession>A0A9E5MKM6</accession>
<name>A0A9E5MKM6_9MICO</name>
<reference evidence="1 2" key="1">
    <citation type="submission" date="2019-06" db="EMBL/GenBank/DDBJ databases">
        <authorList>
            <person name="De-Chao Zhang Q."/>
        </authorList>
    </citation>
    <scope>NUCLEOTIDE SEQUENCE [LARGE SCALE GENOMIC DNA]</scope>
    <source>
        <strain evidence="1 2">KN1116</strain>
    </source>
</reference>
<gene>
    <name evidence="1" type="ORF">FK219_006090</name>
</gene>
<evidence type="ECO:0000313" key="2">
    <source>
        <dbReference type="Proteomes" id="UP000818266"/>
    </source>
</evidence>
<dbReference type="EMBL" id="VIKT02000008">
    <property type="protein sequence ID" value="NHF62806.1"/>
    <property type="molecule type" value="Genomic_DNA"/>
</dbReference>
<organism evidence="1 2">
    <name type="scientific">Microcella pacifica</name>
    <dbReference type="NCBI Taxonomy" id="2591847"/>
    <lineage>
        <taxon>Bacteria</taxon>
        <taxon>Bacillati</taxon>
        <taxon>Actinomycetota</taxon>
        <taxon>Actinomycetes</taxon>
        <taxon>Micrococcales</taxon>
        <taxon>Microbacteriaceae</taxon>
        <taxon>Microcella</taxon>
    </lineage>
</organism>
<dbReference type="Proteomes" id="UP000818266">
    <property type="component" value="Unassembled WGS sequence"/>
</dbReference>
<protein>
    <submittedName>
        <fullName evidence="1">Uncharacterized protein</fullName>
    </submittedName>
</protein>
<proteinExistence type="predicted"/>
<keyword evidence="2" id="KW-1185">Reference proteome</keyword>
<reference evidence="1 2" key="2">
    <citation type="submission" date="2020-03" db="EMBL/GenBank/DDBJ databases">
        <title>Chryseoglobus sp. isolated from a deep-sea seamount.</title>
        <authorList>
            <person name="Zhang D.-C."/>
        </authorList>
    </citation>
    <scope>NUCLEOTIDE SEQUENCE [LARGE SCALE GENOMIC DNA]</scope>
    <source>
        <strain evidence="1 2">KN1116</strain>
    </source>
</reference>
<evidence type="ECO:0000313" key="1">
    <source>
        <dbReference type="EMBL" id="NHF62806.1"/>
    </source>
</evidence>
<dbReference type="OrthoDB" id="117402at2"/>
<dbReference type="Gene3D" id="3.40.30.10">
    <property type="entry name" value="Glutaredoxin"/>
    <property type="match status" value="1"/>
</dbReference>
<dbReference type="RefSeq" id="WP_152582372.1">
    <property type="nucleotide sequence ID" value="NZ_VIKT02000008.1"/>
</dbReference>
<comment type="caution">
    <text evidence="1">The sequence shown here is derived from an EMBL/GenBank/DDBJ whole genome shotgun (WGS) entry which is preliminary data.</text>
</comment>
<sequence>MMLKTPAEWGDQQVSILDLFGTFPGELGQDKAAVDQAVADTATTTRIGQDFAEGKAMEERGTSTFFEDGEQLDLNSLTDLTDPFGRAIAN</sequence>
<dbReference type="AlphaFoldDB" id="A0A9E5MKM6"/>